<dbReference type="PRINTS" id="PR00080">
    <property type="entry name" value="SDRFAMILY"/>
</dbReference>
<dbReference type="PRINTS" id="PR00081">
    <property type="entry name" value="GDHRDH"/>
</dbReference>
<dbReference type="CDD" id="cd05233">
    <property type="entry name" value="SDR_c"/>
    <property type="match status" value="1"/>
</dbReference>
<gene>
    <name evidence="4" type="ORF">CKQ53_12615</name>
</gene>
<accession>A0AAD0SHF7</accession>
<name>A0AAD0SHF7_9GAMM</name>
<proteinExistence type="inferred from homology"/>
<keyword evidence="2" id="KW-0560">Oxidoreductase</keyword>
<dbReference type="PROSITE" id="PS00061">
    <property type="entry name" value="ADH_SHORT"/>
    <property type="match status" value="1"/>
</dbReference>
<dbReference type="InterPro" id="IPR002347">
    <property type="entry name" value="SDR_fam"/>
</dbReference>
<protein>
    <submittedName>
        <fullName evidence="4">NAD(P)-dependent oxidoreductase</fullName>
    </submittedName>
</protein>
<dbReference type="GO" id="GO:0016491">
    <property type="term" value="F:oxidoreductase activity"/>
    <property type="evidence" value="ECO:0007669"/>
    <property type="project" value="UniProtKB-KW"/>
</dbReference>
<evidence type="ECO:0000256" key="2">
    <source>
        <dbReference type="ARBA" id="ARBA00023002"/>
    </source>
</evidence>
<dbReference type="SUPFAM" id="SSF51735">
    <property type="entry name" value="NAD(P)-binding Rossmann-fold domains"/>
    <property type="match status" value="1"/>
</dbReference>
<sequence>MGDLRFRHRTAGRFAGRISSTAILDTALQLRRSFMTSSIVITGASRGIGKTLATRFIRQGKYDLIAIVRNREAGQRLQREWESLSPTCRITLHEADLSDSEEVTSLCRRLENEPNIEVFINNAGIFHGGTEAITPTQLAELTAINFLAPVQLIQAVLPAMKKKRAGYIFNIISNSARRALPGIGAYSASKHALLGFSESLMLDLLPYNIKVSNINPAFVDTDMTRDFPGVMAEDKIQTDDVVNCVQLLLSLSPGAIVPNIDLECCRFLR</sequence>
<dbReference type="InterPro" id="IPR036291">
    <property type="entry name" value="NAD(P)-bd_dom_sf"/>
</dbReference>
<evidence type="ECO:0000313" key="5">
    <source>
        <dbReference type="Proteomes" id="UP000263881"/>
    </source>
</evidence>
<dbReference type="Gene3D" id="3.40.50.720">
    <property type="entry name" value="NAD(P)-binding Rossmann-like Domain"/>
    <property type="match status" value="1"/>
</dbReference>
<dbReference type="KEGG" id="lbq:CKQ53_12615"/>
<dbReference type="Proteomes" id="UP000263881">
    <property type="component" value="Chromosome"/>
</dbReference>
<organism evidence="4 5">
    <name type="scientific">Lonsdalea britannica</name>
    <dbReference type="NCBI Taxonomy" id="1082704"/>
    <lineage>
        <taxon>Bacteria</taxon>
        <taxon>Pseudomonadati</taxon>
        <taxon>Pseudomonadota</taxon>
        <taxon>Gammaproteobacteria</taxon>
        <taxon>Enterobacterales</taxon>
        <taxon>Pectobacteriaceae</taxon>
        <taxon>Lonsdalea</taxon>
    </lineage>
</organism>
<evidence type="ECO:0000256" key="1">
    <source>
        <dbReference type="ARBA" id="ARBA00006484"/>
    </source>
</evidence>
<comment type="similarity">
    <text evidence="1 3">Belongs to the short-chain dehydrogenases/reductases (SDR) family.</text>
</comment>
<evidence type="ECO:0000256" key="3">
    <source>
        <dbReference type="RuleBase" id="RU000363"/>
    </source>
</evidence>
<reference evidence="4 5" key="1">
    <citation type="submission" date="2017-08" db="EMBL/GenBank/DDBJ databases">
        <title>Comparative genomics of bacteria isolated from necrotic lesions of AOD affected trees.</title>
        <authorList>
            <person name="Doonan J."/>
            <person name="Denman S."/>
            <person name="McDonald J.E."/>
        </authorList>
    </citation>
    <scope>NUCLEOTIDE SEQUENCE [LARGE SCALE GENOMIC DNA]</scope>
    <source>
        <strain evidence="4 5">477</strain>
    </source>
</reference>
<dbReference type="GO" id="GO:0016020">
    <property type="term" value="C:membrane"/>
    <property type="evidence" value="ECO:0007669"/>
    <property type="project" value="TreeGrafter"/>
</dbReference>
<dbReference type="AlphaFoldDB" id="A0AAD0SHF7"/>
<dbReference type="InterPro" id="IPR020904">
    <property type="entry name" value="Sc_DH/Rdtase_CS"/>
</dbReference>
<dbReference type="EMBL" id="CP023009">
    <property type="protein sequence ID" value="AXW87733.1"/>
    <property type="molecule type" value="Genomic_DNA"/>
</dbReference>
<dbReference type="PANTHER" id="PTHR44196">
    <property type="entry name" value="DEHYDROGENASE/REDUCTASE SDR FAMILY MEMBER 7B"/>
    <property type="match status" value="1"/>
</dbReference>
<keyword evidence="5" id="KW-1185">Reference proteome</keyword>
<dbReference type="Pfam" id="PF00106">
    <property type="entry name" value="adh_short"/>
    <property type="match status" value="1"/>
</dbReference>
<dbReference type="PANTHER" id="PTHR44196:SF1">
    <property type="entry name" value="DEHYDROGENASE_REDUCTASE SDR FAMILY MEMBER 7B"/>
    <property type="match status" value="1"/>
</dbReference>
<evidence type="ECO:0000313" key="4">
    <source>
        <dbReference type="EMBL" id="AXW87733.1"/>
    </source>
</evidence>